<feature type="chain" id="PRO_5045764107" evidence="1">
    <location>
        <begin position="20"/>
        <end position="313"/>
    </location>
</feature>
<evidence type="ECO:0000313" key="4">
    <source>
        <dbReference type="Proteomes" id="UP001267426"/>
    </source>
</evidence>
<comment type="caution">
    <text evidence="3">The sequence shown here is derived from an EMBL/GenBank/DDBJ whole genome shotgun (WGS) entry which is preliminary data.</text>
</comment>
<gene>
    <name evidence="3" type="ORF">RM540_13740</name>
</gene>
<dbReference type="Proteomes" id="UP001267426">
    <property type="component" value="Unassembled WGS sequence"/>
</dbReference>
<keyword evidence="4" id="KW-1185">Reference proteome</keyword>
<keyword evidence="1" id="KW-0732">Signal</keyword>
<dbReference type="EMBL" id="JAVRHT010000039">
    <property type="protein sequence ID" value="MDT0632816.1"/>
    <property type="molecule type" value="Genomic_DNA"/>
</dbReference>
<dbReference type="InterPro" id="IPR035923">
    <property type="entry name" value="TT1751-like_sf"/>
</dbReference>
<dbReference type="SUPFAM" id="SSF103247">
    <property type="entry name" value="TT1751-like"/>
    <property type="match status" value="2"/>
</dbReference>
<evidence type="ECO:0000313" key="3">
    <source>
        <dbReference type="EMBL" id="MDT0632816.1"/>
    </source>
</evidence>
<dbReference type="Gene3D" id="3.30.310.70">
    <property type="entry name" value="TT1751-like domain"/>
    <property type="match status" value="2"/>
</dbReference>
<feature type="signal peptide" evidence="1">
    <location>
        <begin position="1"/>
        <end position="19"/>
    </location>
</feature>
<name>A0ABU3BU55_9BACT</name>
<dbReference type="Pfam" id="PF03625">
    <property type="entry name" value="DUF302"/>
    <property type="match status" value="2"/>
</dbReference>
<feature type="domain" description="DUF302" evidence="2">
    <location>
        <begin position="70"/>
        <end position="130"/>
    </location>
</feature>
<proteinExistence type="predicted"/>
<reference evidence="3 4" key="1">
    <citation type="submission" date="2023-09" db="EMBL/GenBank/DDBJ databases">
        <authorList>
            <person name="Rey-Velasco X."/>
        </authorList>
    </citation>
    <scope>NUCLEOTIDE SEQUENCE [LARGE SCALE GENOMIC DNA]</scope>
    <source>
        <strain evidence="3 4">F394</strain>
    </source>
</reference>
<dbReference type="PANTHER" id="PTHR38342:SF2">
    <property type="entry name" value="INNER MEMBRANE OR EXPORTED"/>
    <property type="match status" value="1"/>
</dbReference>
<organism evidence="3 4">
    <name type="scientific">Rubrivirga litoralis</name>
    <dbReference type="NCBI Taxonomy" id="3075598"/>
    <lineage>
        <taxon>Bacteria</taxon>
        <taxon>Pseudomonadati</taxon>
        <taxon>Rhodothermota</taxon>
        <taxon>Rhodothermia</taxon>
        <taxon>Rhodothermales</taxon>
        <taxon>Rubricoccaceae</taxon>
        <taxon>Rubrivirga</taxon>
    </lineage>
</organism>
<evidence type="ECO:0000259" key="2">
    <source>
        <dbReference type="Pfam" id="PF03625"/>
    </source>
</evidence>
<dbReference type="InterPro" id="IPR005180">
    <property type="entry name" value="DUF302"/>
</dbReference>
<sequence length="313" mass="32020">MPFRLLLVLPLLAGLFAVAAGCDTDDGEDADLPDRPGLAVAESDAGVATSFGRLTDALDAAPPVSIVARVDHAANAASAGLDLRPTRVVLFGNPALGTPLMQVNQQAGLDLPQKVLVFEDAEGQTVVGYNTTDYLAQRHGVGGAETLGRIAGALATFAGVAAGDSTVNVEVGGGPVSRDEGVVTATSANDVGATYAGLVSAIESNPNLTVMAELDHAANAASVGLELRPTRLVVFGNPALGTPLMQDEQTVGIDLPQKMLVYEDAAGRVVVAYNDPGYLAERHDLDDSDEVIDRVRGALRALAAAAVSGDTND</sequence>
<dbReference type="CDD" id="cd14797">
    <property type="entry name" value="DUF302"/>
    <property type="match status" value="2"/>
</dbReference>
<dbReference type="RefSeq" id="WP_311665087.1">
    <property type="nucleotide sequence ID" value="NZ_JAVRHT010000039.1"/>
</dbReference>
<feature type="domain" description="DUF302" evidence="2">
    <location>
        <begin position="214"/>
        <end position="276"/>
    </location>
</feature>
<evidence type="ECO:0000256" key="1">
    <source>
        <dbReference type="SAM" id="SignalP"/>
    </source>
</evidence>
<dbReference type="PANTHER" id="PTHR38342">
    <property type="entry name" value="SLR5037 PROTEIN"/>
    <property type="match status" value="1"/>
</dbReference>
<protein>
    <submittedName>
        <fullName evidence="3">DUF302 domain-containing protein</fullName>
    </submittedName>
</protein>
<dbReference type="PROSITE" id="PS51257">
    <property type="entry name" value="PROKAR_LIPOPROTEIN"/>
    <property type="match status" value="1"/>
</dbReference>
<accession>A0ABU3BU55</accession>